<evidence type="ECO:0000313" key="1">
    <source>
        <dbReference type="Proteomes" id="UP000050640"/>
    </source>
</evidence>
<organism evidence="1 2">
    <name type="scientific">Elaeophora elaphi</name>
    <dbReference type="NCBI Taxonomy" id="1147741"/>
    <lineage>
        <taxon>Eukaryota</taxon>
        <taxon>Metazoa</taxon>
        <taxon>Ecdysozoa</taxon>
        <taxon>Nematoda</taxon>
        <taxon>Chromadorea</taxon>
        <taxon>Rhabditida</taxon>
        <taxon>Spirurina</taxon>
        <taxon>Spiruromorpha</taxon>
        <taxon>Filarioidea</taxon>
        <taxon>Onchocercidae</taxon>
        <taxon>Elaeophora</taxon>
    </lineage>
</organism>
<reference evidence="2" key="1">
    <citation type="submission" date="2017-02" db="UniProtKB">
        <authorList>
            <consortium name="WormBaseParasite"/>
        </authorList>
    </citation>
    <scope>IDENTIFICATION</scope>
</reference>
<sequence>MDIAFRHKNAAQPGKLSRYVKKNHSSTTSLIDTYSNRRRPTISNIFEDVECAELRKVSEHEPVKNPERINFRSIYERIENLRKQLEKAMNDLPNQSPRKSIDSENEKSELLNESRKLAGACKTMLNETENIRSGKHSLQVIDEVLETAETVTQITKRVVQKSNSIFQAQLMTTKTEQMLKSLLEVFQSIQEIQTKDRDSMKLLTARSTTLIAAVRQLLSPAP</sequence>
<protein>
    <submittedName>
        <fullName evidence="2">Uncharacterized protein</fullName>
    </submittedName>
</protein>
<evidence type="ECO:0000313" key="2">
    <source>
        <dbReference type="WBParaSite" id="EEL_0000551201-mRNA-1"/>
    </source>
</evidence>
<name>A0A0R3RU25_9BILA</name>
<dbReference type="Proteomes" id="UP000050640">
    <property type="component" value="Unplaced"/>
</dbReference>
<accession>A0A0R3RU25</accession>
<proteinExistence type="predicted"/>
<dbReference type="AlphaFoldDB" id="A0A0R3RU25"/>
<keyword evidence="1" id="KW-1185">Reference proteome</keyword>
<dbReference type="STRING" id="1147741.A0A0R3RU25"/>
<dbReference type="WBParaSite" id="EEL_0000551201-mRNA-1">
    <property type="protein sequence ID" value="EEL_0000551201-mRNA-1"/>
    <property type="gene ID" value="EEL_0000551201"/>
</dbReference>